<keyword evidence="3" id="KW-0378">Hydrolase</keyword>
<dbReference type="SUPFAM" id="SSF49303">
    <property type="entry name" value="beta-Galactosidase/glucuronidase domain"/>
    <property type="match status" value="1"/>
</dbReference>
<dbReference type="InterPro" id="IPR051913">
    <property type="entry name" value="GH2_Domain-Containing"/>
</dbReference>
<dbReference type="InterPro" id="IPR037524">
    <property type="entry name" value="PA14/GLEYA"/>
</dbReference>
<sequence>MDQTGRSGLRADYYTITNTSTFALDPANLKASVLDPDVDVNDMIPVYKAMTGATENVGVRWSGFVTAAKTGDYTFSAIGDNGFRLWVGGSDASDLLIDFWVNQWDTEQTATHTVHLEAGQPVPFTFEQFQATGGANVHLSWASADAGVAKEAVPASAFTPPSDFTPYDVDAAIPSQGDSVVLTFPGAVANVDDLAKHLRVPVDGTDYPITSVTASGDRVTIALGASVLGNAYGRVVYDGEGSLTAGGDKVSGFNAAIDNASTYQLTTQWAKDVDPNNPLPEYPRPQLTRDDWQNLNGKWDFEPLAAADTAPPTAWDDAQTAVVPYPIESQLSGIQKHYDHFAYHRTFTVPSSWKIGDEAGQQRLELNFGAVDYQATVYVNGKVVADHTGGYDAFTADITDAVQQGTNDIVVRVTDTTGAQPTGKQSANPSGIFYTPSSGIWQTVWLEPVQQAHVDSLKLTPQLSASDDGTGDSVQVTANAAGASKDASVVVTAFDEKGKKVGATSGGANEQLDLPIAGSHRWTPDDPYLYTLKVQLQDGTSKDTVGSYVGVRSIGIKSIDGTNRIVLNGKQTFLLSTLDQGFWPDGVYTAPTDEALAWDIQTTKDLGFNTIRKHIKVEPQRWYYDADKIGMMVWQDMPSGSNSNTAQQDEWKSELKRMIDQHISTTSIIGWIPFNEGWGQWGIPQAADVAKSIKAQDPSRLVNTRSGQNCCNMPGDTNSGDIIDYHDYTGPGDPEPDATRAAIDGEHGGFSLATLGHMWAGGSINPYGEVTDSKSLTDAYVENTAKLVGFARDHLSGSVYTQLTDVEGELNGFFTYDRRVSKMDQARVRAVNEEVIAAGAGEPAATGRPGIDGVGSWNFDAASGTTAPDLSGQASPAKLAGGASLTDGKYGQAVSLDGKTGQATASVPKLDTTQSYSVSAWVRMDALPTAYSTAVAADSVQATGSSPFFLQYSGSNNPSQGFAFSFPNGPRAIASDVKVQVGQWYHLVGVRDADAGTIALYVNGTLQSTQKTTETHATNGTVSIGRGEWQGNGVDFLQGAVDDARVFDRALTADDVAQLVTAAPSSGPELAFVTPKDGETVSGTVPVTVSLAGTDLQAYNLRVDSAGLSYAWKPTAGDQSFSWDSTTVANGAHTLLATATDAAGHKSTVTVKVTVHNAPTVPAWDAKAVYDTGDQVSYGGSVWVASWWTQNQKPGDVNGPWQEIATAANGTALWTPSRIFSSGDEAVYQGATYVAQWWTRNQKPGDPNGPWKKLG</sequence>
<evidence type="ECO:0000256" key="3">
    <source>
        <dbReference type="ARBA" id="ARBA00022801"/>
    </source>
</evidence>
<protein>
    <recommendedName>
        <fullName evidence="6">PA14 domain-containing protein</fullName>
    </recommendedName>
</protein>
<gene>
    <name evidence="7" type="ORF">GCM10025864_07030</name>
</gene>
<dbReference type="InterPro" id="IPR006558">
    <property type="entry name" value="LamG-like"/>
</dbReference>
<dbReference type="SUPFAM" id="SSF49785">
    <property type="entry name" value="Galactose-binding domain-like"/>
    <property type="match status" value="1"/>
</dbReference>
<comment type="similarity">
    <text evidence="1">Belongs to the glycosyl hydrolase 2 family.</text>
</comment>
<dbReference type="PANTHER" id="PTHR42732:SF2">
    <property type="entry name" value="BETA-MANNOSIDASE"/>
    <property type="match status" value="1"/>
</dbReference>
<keyword evidence="2" id="KW-0732">Signal</keyword>
<dbReference type="Pfam" id="PF02839">
    <property type="entry name" value="CBM_5_12"/>
    <property type="match status" value="1"/>
</dbReference>
<dbReference type="InterPro" id="IPR006104">
    <property type="entry name" value="Glyco_hydro_2_N"/>
</dbReference>
<dbReference type="Pfam" id="PF00703">
    <property type="entry name" value="Glyco_hydro_2"/>
    <property type="match status" value="1"/>
</dbReference>
<dbReference type="PANTHER" id="PTHR42732">
    <property type="entry name" value="BETA-GALACTOSIDASE"/>
    <property type="match status" value="1"/>
</dbReference>
<dbReference type="InterPro" id="IPR013320">
    <property type="entry name" value="ConA-like_dom_sf"/>
</dbReference>
<dbReference type="InterPro" id="IPR008979">
    <property type="entry name" value="Galactose-bd-like_sf"/>
</dbReference>
<dbReference type="InterPro" id="IPR011658">
    <property type="entry name" value="PA14_dom"/>
</dbReference>
<dbReference type="InterPro" id="IPR006102">
    <property type="entry name" value="Ig-like_GH2"/>
</dbReference>
<accession>A0ABQ6HWR3</accession>
<dbReference type="Gene3D" id="3.20.20.80">
    <property type="entry name" value="Glycosidases"/>
    <property type="match status" value="1"/>
</dbReference>
<dbReference type="Gene3D" id="2.10.10.20">
    <property type="entry name" value="Carbohydrate-binding module superfamily 5/12"/>
    <property type="match status" value="2"/>
</dbReference>
<dbReference type="SMART" id="SM00758">
    <property type="entry name" value="PA14"/>
    <property type="match status" value="1"/>
</dbReference>
<dbReference type="InterPro" id="IPR036573">
    <property type="entry name" value="CBM_sf_5/12"/>
</dbReference>
<dbReference type="PROSITE" id="PS51820">
    <property type="entry name" value="PA14"/>
    <property type="match status" value="1"/>
</dbReference>
<evidence type="ECO:0000256" key="1">
    <source>
        <dbReference type="ARBA" id="ARBA00007401"/>
    </source>
</evidence>
<dbReference type="InterPro" id="IPR013783">
    <property type="entry name" value="Ig-like_fold"/>
</dbReference>
<organism evidence="7 8">
    <name type="scientific">Luteimicrobium album</name>
    <dbReference type="NCBI Taxonomy" id="1054550"/>
    <lineage>
        <taxon>Bacteria</taxon>
        <taxon>Bacillati</taxon>
        <taxon>Actinomycetota</taxon>
        <taxon>Actinomycetes</taxon>
        <taxon>Micrococcales</taxon>
        <taxon>Luteimicrobium</taxon>
    </lineage>
</organism>
<dbReference type="SUPFAM" id="SSF51055">
    <property type="entry name" value="Carbohydrate binding domain"/>
    <property type="match status" value="2"/>
</dbReference>
<keyword evidence="4" id="KW-1015">Disulfide bond</keyword>
<dbReference type="CDD" id="cd12215">
    <property type="entry name" value="ChiC_BD"/>
    <property type="match status" value="2"/>
</dbReference>
<dbReference type="EMBL" id="BSUK01000001">
    <property type="protein sequence ID" value="GMA22944.1"/>
    <property type="molecule type" value="Genomic_DNA"/>
</dbReference>
<evidence type="ECO:0000256" key="2">
    <source>
        <dbReference type="ARBA" id="ARBA00022729"/>
    </source>
</evidence>
<dbReference type="InterPro" id="IPR036156">
    <property type="entry name" value="Beta-gal/glucu_dom_sf"/>
</dbReference>
<dbReference type="InterPro" id="IPR017853">
    <property type="entry name" value="GH"/>
</dbReference>
<dbReference type="Proteomes" id="UP001157091">
    <property type="component" value="Unassembled WGS sequence"/>
</dbReference>
<reference evidence="8" key="1">
    <citation type="journal article" date="2019" name="Int. J. Syst. Evol. Microbiol.">
        <title>The Global Catalogue of Microorganisms (GCM) 10K type strain sequencing project: providing services to taxonomists for standard genome sequencing and annotation.</title>
        <authorList>
            <consortium name="The Broad Institute Genomics Platform"/>
            <consortium name="The Broad Institute Genome Sequencing Center for Infectious Disease"/>
            <person name="Wu L."/>
            <person name="Ma J."/>
        </authorList>
    </citation>
    <scope>NUCLEOTIDE SEQUENCE [LARGE SCALE GENOMIC DNA]</scope>
    <source>
        <strain evidence="8">NBRC 106348</strain>
    </source>
</reference>
<evidence type="ECO:0000256" key="5">
    <source>
        <dbReference type="ARBA" id="ARBA00023295"/>
    </source>
</evidence>
<dbReference type="Pfam" id="PF13385">
    <property type="entry name" value="Laminin_G_3"/>
    <property type="match status" value="1"/>
</dbReference>
<evidence type="ECO:0000259" key="6">
    <source>
        <dbReference type="PROSITE" id="PS51820"/>
    </source>
</evidence>
<comment type="caution">
    <text evidence="7">The sequence shown here is derived from an EMBL/GenBank/DDBJ whole genome shotgun (WGS) entry which is preliminary data.</text>
</comment>
<dbReference type="SMART" id="SM00560">
    <property type="entry name" value="LamGL"/>
    <property type="match status" value="1"/>
</dbReference>
<dbReference type="InterPro" id="IPR003610">
    <property type="entry name" value="CBM5/12"/>
</dbReference>
<dbReference type="Gene3D" id="2.60.120.260">
    <property type="entry name" value="Galactose-binding domain-like"/>
    <property type="match status" value="1"/>
</dbReference>
<evidence type="ECO:0000313" key="7">
    <source>
        <dbReference type="EMBL" id="GMA22944.1"/>
    </source>
</evidence>
<dbReference type="RefSeq" id="WP_284292061.1">
    <property type="nucleotide sequence ID" value="NZ_BSUK01000001.1"/>
</dbReference>
<keyword evidence="5" id="KW-0326">Glycosidase</keyword>
<dbReference type="Pfam" id="PF17957">
    <property type="entry name" value="Big_7"/>
    <property type="match status" value="1"/>
</dbReference>
<dbReference type="Gene3D" id="2.60.120.200">
    <property type="match status" value="1"/>
</dbReference>
<keyword evidence="8" id="KW-1185">Reference proteome</keyword>
<dbReference type="SMART" id="SM00495">
    <property type="entry name" value="ChtBD3"/>
    <property type="match status" value="2"/>
</dbReference>
<dbReference type="Pfam" id="PF02837">
    <property type="entry name" value="Glyco_hydro_2_N"/>
    <property type="match status" value="1"/>
</dbReference>
<feature type="domain" description="PA14" evidence="6">
    <location>
        <begin position="4"/>
        <end position="157"/>
    </location>
</feature>
<proteinExistence type="inferred from homology"/>
<dbReference type="SUPFAM" id="SSF49899">
    <property type="entry name" value="Concanavalin A-like lectins/glucanases"/>
    <property type="match status" value="1"/>
</dbReference>
<name>A0ABQ6HWR3_9MICO</name>
<dbReference type="SUPFAM" id="SSF51445">
    <property type="entry name" value="(Trans)glycosidases"/>
    <property type="match status" value="1"/>
</dbReference>
<evidence type="ECO:0000313" key="8">
    <source>
        <dbReference type="Proteomes" id="UP001157091"/>
    </source>
</evidence>
<dbReference type="Gene3D" id="3.90.182.10">
    <property type="entry name" value="Toxin - Anthrax Protective Antigen,domain 1"/>
    <property type="match status" value="1"/>
</dbReference>
<dbReference type="Gene3D" id="2.60.40.10">
    <property type="entry name" value="Immunoglobulins"/>
    <property type="match status" value="2"/>
</dbReference>
<dbReference type="Pfam" id="PF07691">
    <property type="entry name" value="PA14"/>
    <property type="match status" value="1"/>
</dbReference>
<evidence type="ECO:0000256" key="4">
    <source>
        <dbReference type="ARBA" id="ARBA00023157"/>
    </source>
</evidence>
<dbReference type="SUPFAM" id="SSF56988">
    <property type="entry name" value="Anthrax protective antigen"/>
    <property type="match status" value="1"/>
</dbReference>